<accession>A0A7T8KBA1</accession>
<keyword evidence="2" id="KW-1185">Reference proteome</keyword>
<dbReference type="OrthoDB" id="5843405at2759"/>
<protein>
    <submittedName>
        <fullName evidence="1">Uncharacterized protein</fullName>
    </submittedName>
</protein>
<organism evidence="1 2">
    <name type="scientific">Caligus rogercresseyi</name>
    <name type="common">Sea louse</name>
    <dbReference type="NCBI Taxonomy" id="217165"/>
    <lineage>
        <taxon>Eukaryota</taxon>
        <taxon>Metazoa</taxon>
        <taxon>Ecdysozoa</taxon>
        <taxon>Arthropoda</taxon>
        <taxon>Crustacea</taxon>
        <taxon>Multicrustacea</taxon>
        <taxon>Hexanauplia</taxon>
        <taxon>Copepoda</taxon>
        <taxon>Siphonostomatoida</taxon>
        <taxon>Caligidae</taxon>
        <taxon>Caligus</taxon>
    </lineage>
</organism>
<dbReference type="Proteomes" id="UP000595437">
    <property type="component" value="Chromosome 3"/>
</dbReference>
<name>A0A7T8KBA1_CALRO</name>
<sequence>MTEWTLKASERPSQVVGFWSVPQGYHEHAWGKPHLHLAYQKVIKKTGKPQGGLNKEGSDQCGQQGDQVVACKILRHPTHSMNKMAQEYNVSARTIKVDLSMKPFKYRKIYIY</sequence>
<evidence type="ECO:0000313" key="1">
    <source>
        <dbReference type="EMBL" id="QQP52165.1"/>
    </source>
</evidence>
<dbReference type="EMBL" id="CP045892">
    <property type="protein sequence ID" value="QQP52165.1"/>
    <property type="molecule type" value="Genomic_DNA"/>
</dbReference>
<dbReference type="AlphaFoldDB" id="A0A7T8KBA1"/>
<reference evidence="2" key="1">
    <citation type="submission" date="2021-01" db="EMBL/GenBank/DDBJ databases">
        <title>Caligus Genome Assembly.</title>
        <authorList>
            <person name="Gallardo-Escarate C."/>
        </authorList>
    </citation>
    <scope>NUCLEOTIDE SEQUENCE [LARGE SCALE GENOMIC DNA]</scope>
</reference>
<proteinExistence type="predicted"/>
<evidence type="ECO:0000313" key="2">
    <source>
        <dbReference type="Proteomes" id="UP000595437"/>
    </source>
</evidence>
<gene>
    <name evidence="1" type="ORF">FKW44_004216</name>
</gene>